<evidence type="ECO:0000256" key="1">
    <source>
        <dbReference type="SAM" id="MobiDB-lite"/>
    </source>
</evidence>
<reference evidence="2" key="1">
    <citation type="journal article" date="2006" name="Science">
        <title>The genome of black cottonwood, Populus trichocarpa (Torr. &amp; Gray).</title>
        <authorList>
            <person name="Tuskan G.A."/>
            <person name="Difazio S."/>
            <person name="Jansson S."/>
            <person name="Bohlmann J."/>
            <person name="Grigoriev I."/>
            <person name="Hellsten U."/>
            <person name="Putnam N."/>
            <person name="Ralph S."/>
            <person name="Rombauts S."/>
            <person name="Salamov A."/>
            <person name="Schein J."/>
            <person name="Sterck L."/>
            <person name="Aerts A."/>
            <person name="Bhalerao R.R."/>
            <person name="Bhalerao R.P."/>
            <person name="Blaudez D."/>
            <person name="Boerjan W."/>
            <person name="Brun A."/>
            <person name="Brunner A."/>
            <person name="Busov V."/>
            <person name="Campbell M."/>
            <person name="Carlson J."/>
            <person name="Chalot M."/>
            <person name="Chapman J."/>
            <person name="Chen G.L."/>
            <person name="Cooper D."/>
            <person name="Coutinho P.M."/>
            <person name="Couturier J."/>
            <person name="Covert S."/>
            <person name="Cronk Q."/>
            <person name="Cunningham R."/>
            <person name="Davis J."/>
            <person name="Degroeve S."/>
            <person name="Dejardin A."/>
            <person name="Depamphilis C."/>
            <person name="Detter J."/>
            <person name="Dirks B."/>
            <person name="Dubchak I."/>
            <person name="Duplessis S."/>
            <person name="Ehlting J."/>
            <person name="Ellis B."/>
            <person name="Gendler K."/>
            <person name="Goodstein D."/>
            <person name="Gribskov M."/>
            <person name="Grimwood J."/>
            <person name="Groover A."/>
            <person name="Gunter L."/>
            <person name="Hamberger B."/>
            <person name="Heinze B."/>
            <person name="Helariutta Y."/>
            <person name="Henrissat B."/>
            <person name="Holligan D."/>
            <person name="Holt R."/>
            <person name="Huang W."/>
            <person name="Islam-Faridi N."/>
            <person name="Jones S."/>
            <person name="Jones-Rhoades M."/>
            <person name="Jorgensen R."/>
            <person name="Joshi C."/>
            <person name="Kangasjarvi J."/>
            <person name="Karlsson J."/>
            <person name="Kelleher C."/>
            <person name="Kirkpatrick R."/>
            <person name="Kirst M."/>
            <person name="Kohler A."/>
            <person name="Kalluri U."/>
            <person name="Larimer F."/>
            <person name="Leebens-Mack J."/>
            <person name="Leple J.C."/>
            <person name="Locascio P."/>
            <person name="Lou Y."/>
            <person name="Lucas S."/>
            <person name="Martin F."/>
            <person name="Montanini B."/>
            <person name="Napoli C."/>
            <person name="Nelson D.R."/>
            <person name="Nelson C."/>
            <person name="Nieminen K."/>
            <person name="Nilsson O."/>
            <person name="Pereda V."/>
            <person name="Peter G."/>
            <person name="Philippe R."/>
            <person name="Pilate G."/>
            <person name="Poliakov A."/>
            <person name="Razumovskaya J."/>
            <person name="Richardson P."/>
            <person name="Rinaldi C."/>
            <person name="Ritland K."/>
            <person name="Rouze P."/>
            <person name="Ryaboy D."/>
            <person name="Schmutz J."/>
            <person name="Schrader J."/>
            <person name="Segerman B."/>
            <person name="Shin H."/>
            <person name="Siddiqui A."/>
            <person name="Sterky F."/>
            <person name="Terry A."/>
            <person name="Tsai C.J."/>
            <person name="Uberbacher E."/>
            <person name="Unneberg P."/>
            <person name="Vahala J."/>
            <person name="Wall K."/>
            <person name="Wessler S."/>
            <person name="Yang G."/>
            <person name="Yin T."/>
            <person name="Douglas C."/>
            <person name="Marra M."/>
            <person name="Sandberg G."/>
            <person name="Van de Peer Y."/>
            <person name="Rokhsar D."/>
        </authorList>
    </citation>
    <scope>NUCLEOTIDE SEQUENCE [LARGE SCALE GENOMIC DNA]</scope>
    <source>
        <strain evidence="2">Nisqually-1</strain>
    </source>
</reference>
<name>A0A2K1R8E7_POPTR</name>
<dbReference type="EMBL" id="KZ623367">
    <property type="protein sequence ID" value="PNS23523.1"/>
    <property type="molecule type" value="Genomic_DNA"/>
</dbReference>
<feature type="region of interest" description="Disordered" evidence="1">
    <location>
        <begin position="20"/>
        <end position="49"/>
    </location>
</feature>
<evidence type="ECO:0000313" key="2">
    <source>
        <dbReference type="EMBL" id="PNS23523.1"/>
    </source>
</evidence>
<gene>
    <name evidence="2" type="ORF">POPTR_T058400</name>
</gene>
<proteinExistence type="predicted"/>
<protein>
    <submittedName>
        <fullName evidence="2">Uncharacterized protein</fullName>
    </submittedName>
</protein>
<dbReference type="InParanoid" id="A0A2K1R8E7"/>
<feature type="compositionally biased region" description="Basic and acidic residues" evidence="1">
    <location>
        <begin position="20"/>
        <end position="32"/>
    </location>
</feature>
<organism evidence="2">
    <name type="scientific">Populus trichocarpa</name>
    <name type="common">Western balsam poplar</name>
    <name type="synonym">Populus balsamifera subsp. trichocarpa</name>
    <dbReference type="NCBI Taxonomy" id="3694"/>
    <lineage>
        <taxon>Eukaryota</taxon>
        <taxon>Viridiplantae</taxon>
        <taxon>Streptophyta</taxon>
        <taxon>Embryophyta</taxon>
        <taxon>Tracheophyta</taxon>
        <taxon>Spermatophyta</taxon>
        <taxon>Magnoliopsida</taxon>
        <taxon>eudicotyledons</taxon>
        <taxon>Gunneridae</taxon>
        <taxon>Pentapetalae</taxon>
        <taxon>rosids</taxon>
        <taxon>fabids</taxon>
        <taxon>Malpighiales</taxon>
        <taxon>Salicaceae</taxon>
        <taxon>Saliceae</taxon>
        <taxon>Populus</taxon>
    </lineage>
</organism>
<reference evidence="2" key="2">
    <citation type="submission" date="2017-07" db="EMBL/GenBank/DDBJ databases">
        <title>WGS assembly of Populus trichocarpa.</title>
        <authorList>
            <person name="Tuskan G."/>
            <person name="Difazio S."/>
            <person name="Jansson S."/>
            <person name="Bohlmann J."/>
            <person name="Grigoriev I."/>
            <person name="Hellsten U."/>
            <person name="Putnam N."/>
            <person name="Ralph S."/>
            <person name="Rombauts S."/>
            <person name="Salamov A."/>
            <person name="Schein J."/>
            <person name="Sterck L."/>
            <person name="Aerts A."/>
            <person name="Bhalerao R."/>
            <person name="Bhalerao R."/>
            <person name="Blaudez D."/>
            <person name="Boerjan W."/>
            <person name="Brun A."/>
            <person name="Brunner A."/>
            <person name="Busov V."/>
            <person name="Campbell M."/>
            <person name="Carlson J."/>
            <person name="Chalot M."/>
            <person name="Chapman J."/>
            <person name="Chen G."/>
            <person name="Cooper D."/>
            <person name="Coutinho P."/>
            <person name="Couturier J."/>
            <person name="Covert S."/>
            <person name="Cronk Q."/>
            <person name="Cunningham R."/>
            <person name="Davis J."/>
            <person name="Degroeve S."/>
            <person name="Dejardin A."/>
            <person name="Depamphilis C."/>
            <person name="Detter J."/>
            <person name="Dirks B."/>
            <person name="Dubchak I."/>
            <person name="Duplessis S."/>
            <person name="Ehlting J."/>
            <person name="Ellis B."/>
            <person name="Gendler K."/>
            <person name="Goodstein D."/>
            <person name="Gribskov M."/>
            <person name="Grimwood J."/>
            <person name="Groover A."/>
            <person name="Gunter L."/>
            <person name="Hamberger B."/>
            <person name="Heinze B."/>
            <person name="Helariutta Y."/>
            <person name="Henrissat B."/>
            <person name="Holligan D."/>
            <person name="Holt R."/>
            <person name="Huang W."/>
            <person name="Islam-Faridi N."/>
            <person name="Jones S."/>
            <person name="Jones-Rhoades M."/>
            <person name="Jorgensen R."/>
            <person name="Joshi C."/>
            <person name="Kangasjarvi J."/>
            <person name="Karlsson J."/>
            <person name="Kelleher C."/>
            <person name="Kirkpatrick R."/>
            <person name="Kirst M."/>
            <person name="Kohler A."/>
            <person name="Kalluri U."/>
            <person name="Larimer F."/>
            <person name="Leebens-Mack J."/>
            <person name="Leple J."/>
            <person name="Locascio P."/>
            <person name="Lou Y."/>
            <person name="Lucas S."/>
            <person name="Martin F."/>
            <person name="Montanini B."/>
            <person name="Napoli C."/>
            <person name="Nelson D."/>
            <person name="Nelson C."/>
            <person name="Nieminen K."/>
            <person name="Nilsson O."/>
            <person name="Pereda V."/>
            <person name="Peter G."/>
            <person name="Philippe R."/>
            <person name="Pilate G."/>
            <person name="Poliakov A."/>
            <person name="Razumovskaya J."/>
            <person name="Richardson P."/>
            <person name="Rinaldi C."/>
            <person name="Ritland K."/>
            <person name="Rouze P."/>
            <person name="Ryaboy D."/>
            <person name="Schmutz J."/>
            <person name="Schrader J."/>
            <person name="Segerman B."/>
            <person name="Shin H."/>
            <person name="Siddiqui A."/>
            <person name="Sterky F."/>
            <person name="Terry A."/>
            <person name="Tsai C."/>
            <person name="Uberbacher E."/>
            <person name="Unneberg P."/>
            <person name="Vahala J."/>
            <person name="Wall K."/>
            <person name="Wessler S."/>
            <person name="Yang G."/>
            <person name="Yin T."/>
            <person name="Douglas C."/>
            <person name="Marra M."/>
            <person name="Sandberg G."/>
            <person name="Van De Peer Y."/>
            <person name="Rokhsar D."/>
        </authorList>
    </citation>
    <scope>NUCLEOTIDE SEQUENCE</scope>
    <source>
        <strain evidence="2">Nisqually-1</strain>
    </source>
</reference>
<accession>A0A2K1R8E7</accession>
<sequence length="98" mass="11370">MFIYYFIIIKDSREIDREATCEPSLKDGDREVSSVTAGRPPPPRDIGIPASKSISYSDHSLYTTEFSVFHSLPEFPFQQENQEFVFFCSFNFSERERG</sequence>
<dbReference type="AlphaFoldDB" id="A0A2K1R8E7"/>